<sequence length="60" mass="6473">MSDPSETTSRCRGCDGSGYVTLPRAILSMATGEVDTVMARSRCRHCRETPGRQRGFGPPA</sequence>
<comment type="caution">
    <text evidence="1">The sequence shown here is derived from an EMBL/GenBank/DDBJ whole genome shotgun (WGS) entry which is preliminary data.</text>
</comment>
<evidence type="ECO:0000313" key="1">
    <source>
        <dbReference type="EMBL" id="PKW14130.1"/>
    </source>
</evidence>
<reference evidence="1" key="1">
    <citation type="submission" date="2017-12" db="EMBL/GenBank/DDBJ databases">
        <title>Sequencing the genomes of 1000 Actinobacteria strains.</title>
        <authorList>
            <person name="Klenk H.-P."/>
        </authorList>
    </citation>
    <scope>NUCLEOTIDE SEQUENCE [LARGE SCALE GENOMIC DNA]</scope>
    <source>
        <strain evidence="1">DSM 44228</strain>
    </source>
</reference>
<keyword evidence="2" id="KW-1185">Reference proteome</keyword>
<dbReference type="AlphaFoldDB" id="A0A2N3XU57"/>
<organism evidence="1 2">
    <name type="scientific">Saccharopolyspora spinosa</name>
    <dbReference type="NCBI Taxonomy" id="60894"/>
    <lineage>
        <taxon>Bacteria</taxon>
        <taxon>Bacillati</taxon>
        <taxon>Actinomycetota</taxon>
        <taxon>Actinomycetes</taxon>
        <taxon>Pseudonocardiales</taxon>
        <taxon>Pseudonocardiaceae</taxon>
        <taxon>Saccharopolyspora</taxon>
    </lineage>
</organism>
<evidence type="ECO:0000313" key="2">
    <source>
        <dbReference type="Proteomes" id="UP000233786"/>
    </source>
</evidence>
<dbReference type="Proteomes" id="UP000233786">
    <property type="component" value="Unassembled WGS sequence"/>
</dbReference>
<gene>
    <name evidence="1" type="ORF">A8926_1723</name>
</gene>
<dbReference type="EMBL" id="PJNB01000001">
    <property type="protein sequence ID" value="PKW14130.1"/>
    <property type="molecule type" value="Genomic_DNA"/>
</dbReference>
<proteinExistence type="predicted"/>
<protein>
    <submittedName>
        <fullName evidence="1">Uncharacterized protein</fullName>
    </submittedName>
</protein>
<accession>A0A2N3XU57</accession>
<name>A0A2N3XU57_SACSN</name>